<feature type="region of interest" description="Disordered" evidence="1">
    <location>
        <begin position="1"/>
        <end position="28"/>
    </location>
</feature>
<evidence type="ECO:0000256" key="1">
    <source>
        <dbReference type="SAM" id="MobiDB-lite"/>
    </source>
</evidence>
<gene>
    <name evidence="2" type="ORF">VNI00_004663</name>
</gene>
<dbReference type="AlphaFoldDB" id="A0AAW0DHA6"/>
<organism evidence="2 3">
    <name type="scientific">Paramarasmius palmivorus</name>
    <dbReference type="NCBI Taxonomy" id="297713"/>
    <lineage>
        <taxon>Eukaryota</taxon>
        <taxon>Fungi</taxon>
        <taxon>Dikarya</taxon>
        <taxon>Basidiomycota</taxon>
        <taxon>Agaricomycotina</taxon>
        <taxon>Agaricomycetes</taxon>
        <taxon>Agaricomycetidae</taxon>
        <taxon>Agaricales</taxon>
        <taxon>Marasmiineae</taxon>
        <taxon>Marasmiaceae</taxon>
        <taxon>Paramarasmius</taxon>
    </lineage>
</organism>
<feature type="region of interest" description="Disordered" evidence="1">
    <location>
        <begin position="59"/>
        <end position="110"/>
    </location>
</feature>
<dbReference type="EMBL" id="JAYKXP010000013">
    <property type="protein sequence ID" value="KAK7051163.1"/>
    <property type="molecule type" value="Genomic_DNA"/>
</dbReference>
<evidence type="ECO:0000313" key="3">
    <source>
        <dbReference type="Proteomes" id="UP001383192"/>
    </source>
</evidence>
<protein>
    <submittedName>
        <fullName evidence="2">Uncharacterized protein</fullName>
    </submittedName>
</protein>
<sequence length="189" mass="23056">MSWDNDDDGDESDTPVPPVKPGRDGSASEWRSYRWRQMLYEEWIEGAAQREAQLRIKAQREQRKRELEHQRQELRKQQFAQRCKIEARERAREEEHRQAERERSSKRRAQLQKDLKKEWYNKHSVQVKDGVLQRRQLRLKKIQALPPSDQQSALKSIRQQQAVYAARYRKKNRATINARERERRRRLRE</sequence>
<comment type="caution">
    <text evidence="2">The sequence shown here is derived from an EMBL/GenBank/DDBJ whole genome shotgun (WGS) entry which is preliminary data.</text>
</comment>
<feature type="compositionally biased region" description="Acidic residues" evidence="1">
    <location>
        <begin position="1"/>
        <end position="13"/>
    </location>
</feature>
<dbReference type="Proteomes" id="UP001383192">
    <property type="component" value="Unassembled WGS sequence"/>
</dbReference>
<evidence type="ECO:0000313" key="2">
    <source>
        <dbReference type="EMBL" id="KAK7051163.1"/>
    </source>
</evidence>
<proteinExistence type="predicted"/>
<reference evidence="2 3" key="1">
    <citation type="submission" date="2024-01" db="EMBL/GenBank/DDBJ databases">
        <title>A draft genome for a cacao thread blight-causing isolate of Paramarasmius palmivorus.</title>
        <authorList>
            <person name="Baruah I.K."/>
            <person name="Bukari Y."/>
            <person name="Amoako-Attah I."/>
            <person name="Meinhardt L.W."/>
            <person name="Bailey B.A."/>
            <person name="Cohen S.P."/>
        </authorList>
    </citation>
    <scope>NUCLEOTIDE SEQUENCE [LARGE SCALE GENOMIC DNA]</scope>
    <source>
        <strain evidence="2 3">GH-12</strain>
    </source>
</reference>
<keyword evidence="3" id="KW-1185">Reference proteome</keyword>
<feature type="compositionally biased region" description="Basic and acidic residues" evidence="1">
    <location>
        <begin position="59"/>
        <end position="76"/>
    </location>
</feature>
<name>A0AAW0DHA6_9AGAR</name>
<accession>A0AAW0DHA6</accession>
<feature type="compositionally biased region" description="Basic and acidic residues" evidence="1">
    <location>
        <begin position="83"/>
        <end position="103"/>
    </location>
</feature>